<evidence type="ECO:0000313" key="2">
    <source>
        <dbReference type="Proteomes" id="UP000030224"/>
    </source>
</evidence>
<dbReference type="EMBL" id="LN610575">
    <property type="protein sequence ID" value="CEF89378.1"/>
    <property type="molecule type" value="Genomic_DNA"/>
</dbReference>
<dbReference type="Proteomes" id="UP000030224">
    <property type="component" value="Segment"/>
</dbReference>
<name>A0A0A1IUB4_9CAUD</name>
<evidence type="ECO:0000313" key="1">
    <source>
        <dbReference type="EMBL" id="CEF89378.1"/>
    </source>
</evidence>
<sequence>MANTVLTYSPSDVKIVLCGYALTGVVSFEMSWLSRPYTMVRGIRGHHTRVFNRDLSAQIRIEVLQTSVSNDAFFSLVEQDRRTQSARITLSVKDTHGSTMMSTDNAYVNGYPSITFTDGIENRVWTIDVLDWTDGTVGGNQQVGFDVFGTVQGALSYLR</sequence>
<accession>A0A0A1IUB4</accession>
<proteinExistence type="predicted"/>
<reference evidence="1 2" key="1">
    <citation type="journal article" date="2015" name="PLoS ONE">
        <title>Investigation of a Large Collection of Pseudomonas aeruginosa Bacteriophages Collected from a Single Environmental Source in Abidjan, Cote d'Ivoire.</title>
        <authorList>
            <person name="Essoh C."/>
            <person name="Latino L."/>
            <person name="Midoux C."/>
            <person name="Blouin Y."/>
            <person name="Loukou G."/>
            <person name="Nguetta S.P."/>
            <person name="Lathro S."/>
            <person name="Cablanmian A."/>
            <person name="Kouassi A.K."/>
            <person name="Vergnaud G."/>
            <person name="Pourcel C."/>
        </authorList>
    </citation>
    <scope>NUCLEOTIDE SEQUENCE [LARGE SCALE GENOMIC DNA]</scope>
    <source>
        <strain evidence="1">Ab08</strain>
    </source>
</reference>
<organism evidence="1 2">
    <name type="scientific">Pseudomonas phage vB_PaeM_C2-10_Ab08</name>
    <dbReference type="NCBI Taxonomy" id="1548903"/>
    <lineage>
        <taxon>Viruses</taxon>
        <taxon>Duplodnaviria</taxon>
        <taxon>Heunggongvirae</taxon>
        <taxon>Uroviricota</taxon>
        <taxon>Caudoviricetes</taxon>
        <taxon>Vandenendeviridae</taxon>
        <taxon>Skurskavirinae</taxon>
        <taxon>Pakpunavirus</taxon>
        <taxon>Pakpunavirus CAb1</taxon>
    </lineage>
</organism>
<gene>
    <name evidence="1" type="primary">ORF64</name>
</gene>
<protein>
    <recommendedName>
        <fullName evidence="3">Tail tube protein</fullName>
    </recommendedName>
</protein>
<evidence type="ECO:0008006" key="3">
    <source>
        <dbReference type="Google" id="ProtNLM"/>
    </source>
</evidence>